<dbReference type="Pfam" id="PF02578">
    <property type="entry name" value="Cu-oxidase_4"/>
    <property type="match status" value="1"/>
</dbReference>
<dbReference type="InterPro" id="IPR011324">
    <property type="entry name" value="Cytotoxic_necrot_fac-like_cat"/>
</dbReference>
<comment type="catalytic activity">
    <reaction evidence="8">
        <text>adenosine + phosphate = alpha-D-ribose 1-phosphate + adenine</text>
        <dbReference type="Rhea" id="RHEA:27642"/>
        <dbReference type="ChEBI" id="CHEBI:16335"/>
        <dbReference type="ChEBI" id="CHEBI:16708"/>
        <dbReference type="ChEBI" id="CHEBI:43474"/>
        <dbReference type="ChEBI" id="CHEBI:57720"/>
        <dbReference type="EC" id="2.4.2.1"/>
    </reaction>
    <physiologicalReaction direction="left-to-right" evidence="8">
        <dbReference type="Rhea" id="RHEA:27643"/>
    </physiologicalReaction>
</comment>
<keyword evidence="12" id="KW-1185">Reference proteome</keyword>
<dbReference type="EMBL" id="SZPX01000009">
    <property type="protein sequence ID" value="TKI68229.1"/>
    <property type="molecule type" value="Genomic_DNA"/>
</dbReference>
<keyword evidence="5" id="KW-0378">Hydrolase</keyword>
<keyword evidence="4" id="KW-0479">Metal-binding</keyword>
<dbReference type="CDD" id="cd16833">
    <property type="entry name" value="YfiH"/>
    <property type="match status" value="1"/>
</dbReference>
<dbReference type="GO" id="GO:0016787">
    <property type="term" value="F:hydrolase activity"/>
    <property type="evidence" value="ECO:0007669"/>
    <property type="project" value="UniProtKB-KW"/>
</dbReference>
<organism evidence="11 12">
    <name type="scientific">Sulfurimonas crateris</name>
    <dbReference type="NCBI Taxonomy" id="2574727"/>
    <lineage>
        <taxon>Bacteria</taxon>
        <taxon>Pseudomonadati</taxon>
        <taxon>Campylobacterota</taxon>
        <taxon>Epsilonproteobacteria</taxon>
        <taxon>Campylobacterales</taxon>
        <taxon>Sulfurimonadaceae</taxon>
        <taxon>Sulfurimonas</taxon>
    </lineage>
</organism>
<reference evidence="11 12" key="1">
    <citation type="submission" date="2019-04" db="EMBL/GenBank/DDBJ databases">
        <title>Sulfurimonas crateris sp. nov. a facultative anaerobic sulfur-oxidizing chemolithautotrophic bacterium isolated from a terrestrial mud vulcano.</title>
        <authorList>
            <person name="Ratnikova N.M."/>
            <person name="Slobodkin A.I."/>
            <person name="Merkel A.Y."/>
            <person name="Novikov A."/>
            <person name="Bonch-Osmolovskaya E.A."/>
            <person name="Slobodkina G.B."/>
        </authorList>
    </citation>
    <scope>NUCLEOTIDE SEQUENCE [LARGE SCALE GENOMIC DNA]</scope>
    <source>
        <strain evidence="11 12">SN118</strain>
    </source>
</reference>
<dbReference type="Gene3D" id="3.60.140.10">
    <property type="entry name" value="CNF1/YfiH-like putative cysteine hydrolases"/>
    <property type="match status" value="1"/>
</dbReference>
<dbReference type="NCBIfam" id="TIGR00726">
    <property type="entry name" value="peptidoglycan editing factor PgeF"/>
    <property type="match status" value="1"/>
</dbReference>
<evidence type="ECO:0000256" key="3">
    <source>
        <dbReference type="ARBA" id="ARBA00022679"/>
    </source>
</evidence>
<evidence type="ECO:0000256" key="5">
    <source>
        <dbReference type="ARBA" id="ARBA00022801"/>
    </source>
</evidence>
<protein>
    <recommendedName>
        <fullName evidence="10">Purine nucleoside phosphorylase</fullName>
    </recommendedName>
</protein>
<dbReference type="RefSeq" id="WP_137015257.1">
    <property type="nucleotide sequence ID" value="NZ_SZPX01000009.1"/>
</dbReference>
<dbReference type="PANTHER" id="PTHR30616:SF2">
    <property type="entry name" value="PURINE NUCLEOSIDE PHOSPHORYLASE LACC1"/>
    <property type="match status" value="1"/>
</dbReference>
<evidence type="ECO:0000256" key="10">
    <source>
        <dbReference type="RuleBase" id="RU361274"/>
    </source>
</evidence>
<comment type="caution">
    <text evidence="11">The sequence shown here is derived from an EMBL/GenBank/DDBJ whole genome shotgun (WGS) entry which is preliminary data.</text>
</comment>
<evidence type="ECO:0000256" key="2">
    <source>
        <dbReference type="ARBA" id="ARBA00007353"/>
    </source>
</evidence>
<dbReference type="OrthoDB" id="4279at2"/>
<dbReference type="GO" id="GO:0017061">
    <property type="term" value="F:S-methyl-5-thioadenosine phosphorylase activity"/>
    <property type="evidence" value="ECO:0007669"/>
    <property type="project" value="UniProtKB-EC"/>
</dbReference>
<evidence type="ECO:0000313" key="11">
    <source>
        <dbReference type="EMBL" id="TKI68229.1"/>
    </source>
</evidence>
<evidence type="ECO:0000256" key="9">
    <source>
        <dbReference type="ARBA" id="ARBA00049893"/>
    </source>
</evidence>
<dbReference type="Proteomes" id="UP000309561">
    <property type="component" value="Unassembled WGS sequence"/>
</dbReference>
<name>A0A4U2Z2E0_9BACT</name>
<accession>A0A4U2Z2E0</accession>
<evidence type="ECO:0000256" key="8">
    <source>
        <dbReference type="ARBA" id="ARBA00048968"/>
    </source>
</evidence>
<comment type="similarity">
    <text evidence="2 10">Belongs to the purine nucleoside phosphorylase YfiH/LACC1 family.</text>
</comment>
<comment type="catalytic activity">
    <reaction evidence="1">
        <text>inosine + phosphate = alpha-D-ribose 1-phosphate + hypoxanthine</text>
        <dbReference type="Rhea" id="RHEA:27646"/>
        <dbReference type="ChEBI" id="CHEBI:17368"/>
        <dbReference type="ChEBI" id="CHEBI:17596"/>
        <dbReference type="ChEBI" id="CHEBI:43474"/>
        <dbReference type="ChEBI" id="CHEBI:57720"/>
        <dbReference type="EC" id="2.4.2.1"/>
    </reaction>
    <physiologicalReaction direction="left-to-right" evidence="1">
        <dbReference type="Rhea" id="RHEA:27647"/>
    </physiologicalReaction>
</comment>
<keyword evidence="6" id="KW-0862">Zinc</keyword>
<dbReference type="InterPro" id="IPR038371">
    <property type="entry name" value="Cu_polyphenol_OxRdtase_sf"/>
</dbReference>
<gene>
    <name evidence="11" type="primary">pgeF</name>
    <name evidence="11" type="ORF">FCU45_11005</name>
</gene>
<comment type="catalytic activity">
    <reaction evidence="9">
        <text>S-methyl-5'-thioadenosine + phosphate = 5-(methylsulfanyl)-alpha-D-ribose 1-phosphate + adenine</text>
        <dbReference type="Rhea" id="RHEA:11852"/>
        <dbReference type="ChEBI" id="CHEBI:16708"/>
        <dbReference type="ChEBI" id="CHEBI:17509"/>
        <dbReference type="ChEBI" id="CHEBI:43474"/>
        <dbReference type="ChEBI" id="CHEBI:58533"/>
        <dbReference type="EC" id="2.4.2.28"/>
    </reaction>
    <physiologicalReaction direction="left-to-right" evidence="9">
        <dbReference type="Rhea" id="RHEA:11853"/>
    </physiologicalReaction>
</comment>
<dbReference type="InterPro" id="IPR003730">
    <property type="entry name" value="Cu_polyphenol_OxRdtase"/>
</dbReference>
<evidence type="ECO:0000313" key="12">
    <source>
        <dbReference type="Proteomes" id="UP000309561"/>
    </source>
</evidence>
<comment type="catalytic activity">
    <reaction evidence="7">
        <text>adenosine + H2O + H(+) = inosine + NH4(+)</text>
        <dbReference type="Rhea" id="RHEA:24408"/>
        <dbReference type="ChEBI" id="CHEBI:15377"/>
        <dbReference type="ChEBI" id="CHEBI:15378"/>
        <dbReference type="ChEBI" id="CHEBI:16335"/>
        <dbReference type="ChEBI" id="CHEBI:17596"/>
        <dbReference type="ChEBI" id="CHEBI:28938"/>
        <dbReference type="EC" id="3.5.4.4"/>
    </reaction>
    <physiologicalReaction direction="left-to-right" evidence="7">
        <dbReference type="Rhea" id="RHEA:24409"/>
    </physiologicalReaction>
</comment>
<evidence type="ECO:0000256" key="7">
    <source>
        <dbReference type="ARBA" id="ARBA00047989"/>
    </source>
</evidence>
<proteinExistence type="inferred from homology"/>
<dbReference type="GO" id="GO:0005507">
    <property type="term" value="F:copper ion binding"/>
    <property type="evidence" value="ECO:0007669"/>
    <property type="project" value="TreeGrafter"/>
</dbReference>
<keyword evidence="3" id="KW-0808">Transferase</keyword>
<dbReference type="SUPFAM" id="SSF64438">
    <property type="entry name" value="CNF1/YfiH-like putative cysteine hydrolases"/>
    <property type="match status" value="1"/>
</dbReference>
<dbReference type="AlphaFoldDB" id="A0A4U2Z2E0"/>
<evidence type="ECO:0000256" key="6">
    <source>
        <dbReference type="ARBA" id="ARBA00022833"/>
    </source>
</evidence>
<evidence type="ECO:0000256" key="4">
    <source>
        <dbReference type="ARBA" id="ARBA00022723"/>
    </source>
</evidence>
<sequence>MKFYYSEKLSLFPELLHAFTTKESGNLAFHVEDDEISVQENHSLLAKELGYEKNSLVHMKQIHSDIVHIIKDEDFDTPPTCDALITNRPNIPIMVMVADCSPVLFYDREKKVIAAAHAGRQGAFKNIVANVVDKMVREFGSDPKHIYVSVGASIGVCCYEVGDEIYDEAKEKGFDYAMQKRGESFYLDVGAILQKQLLSCGIKSENIEFCSECSCCKTETFYSYRGEGQTGRFAGVISLTQ</sequence>
<evidence type="ECO:0000256" key="1">
    <source>
        <dbReference type="ARBA" id="ARBA00000553"/>
    </source>
</evidence>
<dbReference type="PANTHER" id="PTHR30616">
    <property type="entry name" value="UNCHARACTERIZED PROTEIN YFIH"/>
    <property type="match status" value="1"/>
</dbReference>